<keyword evidence="3" id="KW-1185">Reference proteome</keyword>
<comment type="caution">
    <text evidence="2">The sequence shown here is derived from an EMBL/GenBank/DDBJ whole genome shotgun (WGS) entry which is preliminary data.</text>
</comment>
<gene>
    <name evidence="2" type="ORF">EDS130_LOCUS33898</name>
    <name evidence="1" type="ORF">XAT740_LOCUS20348</name>
</gene>
<evidence type="ECO:0000313" key="4">
    <source>
        <dbReference type="Proteomes" id="UP000663852"/>
    </source>
</evidence>
<evidence type="ECO:0000313" key="1">
    <source>
        <dbReference type="EMBL" id="CAF1139633.1"/>
    </source>
</evidence>
<name>A0A815I1L9_ADIRI</name>
<dbReference type="Proteomes" id="UP000663852">
    <property type="component" value="Unassembled WGS sequence"/>
</dbReference>
<evidence type="ECO:0000313" key="3">
    <source>
        <dbReference type="Proteomes" id="UP000663828"/>
    </source>
</evidence>
<protein>
    <submittedName>
        <fullName evidence="2">Uncharacterized protein</fullName>
    </submittedName>
</protein>
<proteinExistence type="predicted"/>
<accession>A0A815I1L9</accession>
<organism evidence="2 4">
    <name type="scientific">Adineta ricciae</name>
    <name type="common">Rotifer</name>
    <dbReference type="NCBI Taxonomy" id="249248"/>
    <lineage>
        <taxon>Eukaryota</taxon>
        <taxon>Metazoa</taxon>
        <taxon>Spiralia</taxon>
        <taxon>Gnathifera</taxon>
        <taxon>Rotifera</taxon>
        <taxon>Eurotatoria</taxon>
        <taxon>Bdelloidea</taxon>
        <taxon>Adinetida</taxon>
        <taxon>Adinetidae</taxon>
        <taxon>Adineta</taxon>
    </lineage>
</organism>
<sequence>MAIERVSLPDMDRRYLVEMLVTHEAMTEEESTQVIYELENYYTGLREGILDCGPPAQIDTAFHWHILNTRAYAAFCKNTFNKFIHHTPHWIDSPPTNAEQVRCNNQVLLLKDHGVDVRRKDLWKTSQRCGGHRKTHPNLHLRPPGTMCYVANPRKRSIFDFDDDNL</sequence>
<dbReference type="EMBL" id="CAJNOJ010000276">
    <property type="protein sequence ID" value="CAF1362429.1"/>
    <property type="molecule type" value="Genomic_DNA"/>
</dbReference>
<dbReference type="AlphaFoldDB" id="A0A815I1L9"/>
<evidence type="ECO:0000313" key="2">
    <source>
        <dbReference type="EMBL" id="CAF1362429.1"/>
    </source>
</evidence>
<dbReference type="Proteomes" id="UP000663828">
    <property type="component" value="Unassembled WGS sequence"/>
</dbReference>
<reference evidence="2" key="1">
    <citation type="submission" date="2021-02" db="EMBL/GenBank/DDBJ databases">
        <authorList>
            <person name="Nowell W R."/>
        </authorList>
    </citation>
    <scope>NUCLEOTIDE SEQUENCE</scope>
</reference>
<dbReference type="EMBL" id="CAJNOR010001418">
    <property type="protein sequence ID" value="CAF1139633.1"/>
    <property type="molecule type" value="Genomic_DNA"/>
</dbReference>
<dbReference type="OrthoDB" id="10035142at2759"/>